<dbReference type="InterPro" id="IPR019734">
    <property type="entry name" value="TPR_rpt"/>
</dbReference>
<dbReference type="PROSITE" id="PS50109">
    <property type="entry name" value="HIS_KIN"/>
    <property type="match status" value="1"/>
</dbReference>
<evidence type="ECO:0000256" key="7">
    <source>
        <dbReference type="SAM" id="SignalP"/>
    </source>
</evidence>
<evidence type="ECO:0000256" key="6">
    <source>
        <dbReference type="SAM" id="Phobius"/>
    </source>
</evidence>
<keyword evidence="6" id="KW-0812">Transmembrane</keyword>
<dbReference type="PROSITE" id="PS50005">
    <property type="entry name" value="TPR"/>
    <property type="match status" value="1"/>
</dbReference>
<dbReference type="SMART" id="SM00388">
    <property type="entry name" value="HisKA"/>
    <property type="match status" value="1"/>
</dbReference>
<dbReference type="PANTHER" id="PTHR43065:SF42">
    <property type="entry name" value="TWO-COMPONENT SENSOR PPRA"/>
    <property type="match status" value="1"/>
</dbReference>
<dbReference type="Pfam" id="PF13374">
    <property type="entry name" value="TPR_10"/>
    <property type="match status" value="1"/>
</dbReference>
<dbReference type="EMBL" id="BAABHD010000027">
    <property type="protein sequence ID" value="GAA4455832.1"/>
    <property type="molecule type" value="Genomic_DNA"/>
</dbReference>
<dbReference type="Gene3D" id="3.30.565.10">
    <property type="entry name" value="Histidine kinase-like ATPase, C-terminal domain"/>
    <property type="match status" value="1"/>
</dbReference>
<evidence type="ECO:0000256" key="3">
    <source>
        <dbReference type="ARBA" id="ARBA00022553"/>
    </source>
</evidence>
<evidence type="ECO:0000256" key="4">
    <source>
        <dbReference type="PROSITE-ProRule" id="PRU00339"/>
    </source>
</evidence>
<dbReference type="CDD" id="cd00082">
    <property type="entry name" value="HisKA"/>
    <property type="match status" value="1"/>
</dbReference>
<feature type="transmembrane region" description="Helical" evidence="6">
    <location>
        <begin position="350"/>
        <end position="367"/>
    </location>
</feature>
<dbReference type="SMART" id="SM00028">
    <property type="entry name" value="TPR"/>
    <property type="match status" value="3"/>
</dbReference>
<comment type="catalytic activity">
    <reaction evidence="1">
        <text>ATP + protein L-histidine = ADP + protein N-phospho-L-histidine.</text>
        <dbReference type="EC" id="2.7.13.3"/>
    </reaction>
</comment>
<dbReference type="InterPro" id="IPR011990">
    <property type="entry name" value="TPR-like_helical_dom_sf"/>
</dbReference>
<dbReference type="SUPFAM" id="SSF55874">
    <property type="entry name" value="ATPase domain of HSP90 chaperone/DNA topoisomerase II/histidine kinase"/>
    <property type="match status" value="1"/>
</dbReference>
<feature type="repeat" description="TPR" evidence="4">
    <location>
        <begin position="119"/>
        <end position="152"/>
    </location>
</feature>
<dbReference type="Pfam" id="PF02518">
    <property type="entry name" value="HATPase_c"/>
    <property type="match status" value="1"/>
</dbReference>
<feature type="chain" id="PRO_5046218090" description="histidine kinase" evidence="7">
    <location>
        <begin position="19"/>
        <end position="672"/>
    </location>
</feature>
<organism evidence="9 10">
    <name type="scientific">Nibrella saemangeumensis</name>
    <dbReference type="NCBI Taxonomy" id="1084526"/>
    <lineage>
        <taxon>Bacteria</taxon>
        <taxon>Pseudomonadati</taxon>
        <taxon>Bacteroidota</taxon>
        <taxon>Cytophagia</taxon>
        <taxon>Cytophagales</taxon>
        <taxon>Spirosomataceae</taxon>
        <taxon>Nibrella</taxon>
    </lineage>
</organism>
<feature type="signal peptide" evidence="7">
    <location>
        <begin position="1"/>
        <end position="18"/>
    </location>
</feature>
<keyword evidence="10" id="KW-1185">Reference proteome</keyword>
<dbReference type="Gene3D" id="1.10.287.130">
    <property type="match status" value="1"/>
</dbReference>
<keyword evidence="4" id="KW-0802">TPR repeat</keyword>
<evidence type="ECO:0000256" key="2">
    <source>
        <dbReference type="ARBA" id="ARBA00012438"/>
    </source>
</evidence>
<keyword evidence="6" id="KW-0472">Membrane</keyword>
<reference evidence="10" key="1">
    <citation type="journal article" date="2019" name="Int. J. Syst. Evol. Microbiol.">
        <title>The Global Catalogue of Microorganisms (GCM) 10K type strain sequencing project: providing services to taxonomists for standard genome sequencing and annotation.</title>
        <authorList>
            <consortium name="The Broad Institute Genomics Platform"/>
            <consortium name="The Broad Institute Genome Sequencing Center for Infectious Disease"/>
            <person name="Wu L."/>
            <person name="Ma J."/>
        </authorList>
    </citation>
    <scope>NUCLEOTIDE SEQUENCE [LARGE SCALE GENOMIC DNA]</scope>
    <source>
        <strain evidence="10">JCM 17927</strain>
    </source>
</reference>
<evidence type="ECO:0000313" key="10">
    <source>
        <dbReference type="Proteomes" id="UP001501175"/>
    </source>
</evidence>
<feature type="domain" description="Histidine kinase" evidence="8">
    <location>
        <begin position="423"/>
        <end position="662"/>
    </location>
</feature>
<name>A0ABP8MVT4_9BACT</name>
<keyword evidence="7" id="KW-0732">Signal</keyword>
<dbReference type="InterPro" id="IPR036890">
    <property type="entry name" value="HATPase_C_sf"/>
</dbReference>
<dbReference type="InterPro" id="IPR003661">
    <property type="entry name" value="HisK_dim/P_dom"/>
</dbReference>
<dbReference type="SMART" id="SM00387">
    <property type="entry name" value="HATPase_c"/>
    <property type="match status" value="1"/>
</dbReference>
<protein>
    <recommendedName>
        <fullName evidence="2">histidine kinase</fullName>
        <ecNumber evidence="2">2.7.13.3</ecNumber>
    </recommendedName>
</protein>
<accession>A0ABP8MVT4</accession>
<proteinExistence type="predicted"/>
<dbReference type="InterPro" id="IPR003594">
    <property type="entry name" value="HATPase_dom"/>
</dbReference>
<dbReference type="SUPFAM" id="SSF47384">
    <property type="entry name" value="Homodimeric domain of signal transducing histidine kinase"/>
    <property type="match status" value="1"/>
</dbReference>
<dbReference type="InterPro" id="IPR005467">
    <property type="entry name" value="His_kinase_dom"/>
</dbReference>
<feature type="coiled-coil region" evidence="5">
    <location>
        <begin position="380"/>
        <end position="411"/>
    </location>
</feature>
<dbReference type="InterPro" id="IPR036097">
    <property type="entry name" value="HisK_dim/P_sf"/>
</dbReference>
<dbReference type="SUPFAM" id="SSF48452">
    <property type="entry name" value="TPR-like"/>
    <property type="match status" value="2"/>
</dbReference>
<comment type="caution">
    <text evidence="9">The sequence shown here is derived from an EMBL/GenBank/DDBJ whole genome shotgun (WGS) entry which is preliminary data.</text>
</comment>
<evidence type="ECO:0000259" key="8">
    <source>
        <dbReference type="PROSITE" id="PS50109"/>
    </source>
</evidence>
<keyword evidence="6" id="KW-1133">Transmembrane helix</keyword>
<dbReference type="Gene3D" id="1.25.40.10">
    <property type="entry name" value="Tetratricopeptide repeat domain"/>
    <property type="match status" value="2"/>
</dbReference>
<evidence type="ECO:0000256" key="1">
    <source>
        <dbReference type="ARBA" id="ARBA00000085"/>
    </source>
</evidence>
<gene>
    <name evidence="9" type="ORF">GCM10023189_24160</name>
</gene>
<dbReference type="PRINTS" id="PR00344">
    <property type="entry name" value="BCTRLSENSOR"/>
</dbReference>
<dbReference type="Pfam" id="PF00512">
    <property type="entry name" value="HisKA"/>
    <property type="match status" value="1"/>
</dbReference>
<dbReference type="PANTHER" id="PTHR43065">
    <property type="entry name" value="SENSOR HISTIDINE KINASE"/>
    <property type="match status" value="1"/>
</dbReference>
<keyword evidence="5" id="KW-0175">Coiled coil</keyword>
<dbReference type="EC" id="2.7.13.3" evidence="2"/>
<keyword evidence="3" id="KW-0597">Phosphoprotein</keyword>
<evidence type="ECO:0000256" key="5">
    <source>
        <dbReference type="SAM" id="Coils"/>
    </source>
</evidence>
<evidence type="ECO:0000313" key="9">
    <source>
        <dbReference type="EMBL" id="GAA4455832.1"/>
    </source>
</evidence>
<dbReference type="Proteomes" id="UP001501175">
    <property type="component" value="Unassembled WGS sequence"/>
</dbReference>
<dbReference type="InterPro" id="IPR004358">
    <property type="entry name" value="Sig_transdc_His_kin-like_C"/>
</dbReference>
<sequence>MKSLLWAIALLYETVANAQTYMMTVDSLRHQLAAADQDTSRVLIMIALCDSYRSTDSARYFGEQALSLARKINYPKGEIRAMSYLARAYAELGNLPKGFQMALNSLRVAEENQMDQESALTFNQIGNLYTYLNDFSKTVKYYKLSLALYEKSHIKAGISTEKMQLGRAFEELNQLDSALYYENQAFNGMFVESKDSNQVNPLVYRNLARIYSKLGNHSTAFKYAYKSLSIAQKRGFHFGIAFTLTDLGLFYKRINQPDSGIYYAKLGLTEGQRISNRRIVMVASKLLSELYEPRDTKEAFRYYKMATTNKDSLYGAGNLQAIQQMFVQDHQRKNEIEAQKVAYRNQLRQYSLLAVLGLSLFIGFILYRNYKQQKRVNGLLSRQKEEISRQREKAETALTELKATQAQLIQREKMASLGELTAGIAHEIQNPLNFVNNLSEVSTELVEELEEEAKAGHTADVLELTNDLKETLQKVSHHGKRADSIVRGMLQHSRAGSGQKEPTDLNALADEYLRLAYQNLKAKDHNFTADLRLNLDPTLGNVHVAPQDLGRVLLNLYNNAFYAVQEKARVVSNGYQPQIEVTTYRENGRVELRVKDNGTGIPPEILNKIYQPFFTTKPTGQGTGLGLSLSYDIVTKGHGGEMTVESQAGEQTIFSIKLPQSTVYGSSGQNLP</sequence>